<dbReference type="Gene3D" id="3.40.220.10">
    <property type="entry name" value="Leucine Aminopeptidase, subunit E, domain 1"/>
    <property type="match status" value="1"/>
</dbReference>
<sequence>ASQDRRKALSTIAQETKALTPSVSASLDHLNTTLAISFSLDTLAPLSPTKCPGFALADAPDKLGTVIRVVDSDSFDAALSMPSTVLRVPAPDGISATADSSMAVLEALKSHARCPENLNPTTAPRVAVLNMASEKNPGGGWLGGSTAQEEALCYRSTLAASLNKAKFYPIAAHAGLYTRDVVVLREEMGKGHGLLDGIKEEGGEDVGAKRARLPVVSVVSVAGLRHPAVKGAGDIEAGEGSAGSETTKRKWDGKGKGKEKKTKVKKSQGPLIFANPSDRKLTKDKMRLCLRIAANQGHTMVVLGALGCGAFKNPPGEVVACWSEVLSESEFGGGWFAEIWFAVLDRRREGNFEIFETALDGKV</sequence>
<evidence type="ECO:0000256" key="1">
    <source>
        <dbReference type="SAM" id="MobiDB-lite"/>
    </source>
</evidence>
<reference evidence="3" key="1">
    <citation type="submission" date="2023-06" db="EMBL/GenBank/DDBJ databases">
        <title>Genome-scale phylogeny and comparative genomics of the fungal order Sordariales.</title>
        <authorList>
            <consortium name="Lawrence Berkeley National Laboratory"/>
            <person name="Hensen N."/>
            <person name="Bonometti L."/>
            <person name="Westerberg I."/>
            <person name="Brannstrom I.O."/>
            <person name="Guillou S."/>
            <person name="Cros-Aarteil S."/>
            <person name="Calhoun S."/>
            <person name="Haridas S."/>
            <person name="Kuo A."/>
            <person name="Mondo S."/>
            <person name="Pangilinan J."/>
            <person name="Riley R."/>
            <person name="LaButti K."/>
            <person name="Andreopoulos B."/>
            <person name="Lipzen A."/>
            <person name="Chen C."/>
            <person name="Yanf M."/>
            <person name="Daum C."/>
            <person name="Ng V."/>
            <person name="Clum A."/>
            <person name="Steindorff A."/>
            <person name="Ohm R."/>
            <person name="Martin F."/>
            <person name="Silar P."/>
            <person name="Natvig D."/>
            <person name="Lalanne C."/>
            <person name="Gautier V."/>
            <person name="Ament-velasquez S.L."/>
            <person name="Kruys A."/>
            <person name="Hutchinson M.I."/>
            <person name="Powell A.J."/>
            <person name="Barry K."/>
            <person name="Miller A.N."/>
            <person name="Grigoriev I.V."/>
            <person name="Debuchy R."/>
            <person name="Gladieux P."/>
            <person name="Thoren M.H."/>
            <person name="Johannesson H."/>
        </authorList>
    </citation>
    <scope>NUCLEOTIDE SEQUENCE</scope>
    <source>
        <strain evidence="3">SMH3187-1</strain>
    </source>
</reference>
<protein>
    <recommendedName>
        <fullName evidence="2">Microbial-type PARG catalytic domain-containing protein</fullName>
    </recommendedName>
</protein>
<dbReference type="Proteomes" id="UP001172155">
    <property type="component" value="Unassembled WGS sequence"/>
</dbReference>
<evidence type="ECO:0000313" key="3">
    <source>
        <dbReference type="EMBL" id="KAK0744248.1"/>
    </source>
</evidence>
<proteinExistence type="predicted"/>
<feature type="region of interest" description="Disordered" evidence="1">
    <location>
        <begin position="232"/>
        <end position="267"/>
    </location>
</feature>
<dbReference type="AlphaFoldDB" id="A0AA40ERQ0"/>
<organism evidence="3 4">
    <name type="scientific">Schizothecium vesticola</name>
    <dbReference type="NCBI Taxonomy" id="314040"/>
    <lineage>
        <taxon>Eukaryota</taxon>
        <taxon>Fungi</taxon>
        <taxon>Dikarya</taxon>
        <taxon>Ascomycota</taxon>
        <taxon>Pezizomycotina</taxon>
        <taxon>Sordariomycetes</taxon>
        <taxon>Sordariomycetidae</taxon>
        <taxon>Sordariales</taxon>
        <taxon>Schizotheciaceae</taxon>
        <taxon>Schizothecium</taxon>
    </lineage>
</organism>
<evidence type="ECO:0000259" key="2">
    <source>
        <dbReference type="Pfam" id="PF10021"/>
    </source>
</evidence>
<dbReference type="Pfam" id="PF10021">
    <property type="entry name" value="PARG_cat_microb"/>
    <property type="match status" value="1"/>
</dbReference>
<dbReference type="NCBIfam" id="TIGR02452">
    <property type="entry name" value="TIGR02452 family protein"/>
    <property type="match status" value="1"/>
</dbReference>
<dbReference type="PANTHER" id="PTHR35596">
    <property type="entry name" value="DUF2263 DOMAIN-CONTAINING PROTEIN"/>
    <property type="match status" value="1"/>
</dbReference>
<dbReference type="EMBL" id="JAUKUD010000005">
    <property type="protein sequence ID" value="KAK0744248.1"/>
    <property type="molecule type" value="Genomic_DNA"/>
</dbReference>
<accession>A0AA40ERQ0</accession>
<dbReference type="InterPro" id="IPR012664">
    <property type="entry name" value="CHP02452"/>
</dbReference>
<feature type="domain" description="Microbial-type PARG catalytic" evidence="2">
    <location>
        <begin position="106"/>
        <end position="181"/>
    </location>
</feature>
<gene>
    <name evidence="3" type="ORF">B0T18DRAFT_301958</name>
</gene>
<feature type="non-terminal residue" evidence="3">
    <location>
        <position position="1"/>
    </location>
</feature>
<feature type="non-terminal residue" evidence="3">
    <location>
        <position position="363"/>
    </location>
</feature>
<evidence type="ECO:0000313" key="4">
    <source>
        <dbReference type="Proteomes" id="UP001172155"/>
    </source>
</evidence>
<dbReference type="PANTHER" id="PTHR35596:SF1">
    <property type="entry name" value="MICROBIAL-TYPE PARG CATALYTIC DOMAIN-CONTAINING PROTEIN"/>
    <property type="match status" value="1"/>
</dbReference>
<feature type="compositionally biased region" description="Basic and acidic residues" evidence="1">
    <location>
        <begin position="246"/>
        <end position="256"/>
    </location>
</feature>
<dbReference type="InterPro" id="IPR019261">
    <property type="entry name" value="PARG_cat_microbial"/>
</dbReference>
<dbReference type="SUPFAM" id="SSF52949">
    <property type="entry name" value="Macro domain-like"/>
    <property type="match status" value="1"/>
</dbReference>
<dbReference type="InterPro" id="IPR043472">
    <property type="entry name" value="Macro_dom-like"/>
</dbReference>
<name>A0AA40ERQ0_9PEZI</name>
<keyword evidence="4" id="KW-1185">Reference proteome</keyword>
<comment type="caution">
    <text evidence="3">The sequence shown here is derived from an EMBL/GenBank/DDBJ whole genome shotgun (WGS) entry which is preliminary data.</text>
</comment>
<feature type="compositionally biased region" description="Basic residues" evidence="1">
    <location>
        <begin position="257"/>
        <end position="266"/>
    </location>
</feature>